<sequence>MKKITELAKSEAFKYLIFGVLTTLVYYVFLNIIMLLMTGNAYSAPVSEAVAQLISIIFAFYTNKKWVFEHESNHAFLDFLNFSAGRLVFMALAILLKWWFGTVHPEILTHLLHTNFKVAMNIFSLFLQVVNIILNYFYSKFIVFRKSKTPAQ</sequence>
<accession>A0ABV9J9V4</accession>
<keyword evidence="3 6" id="KW-0812">Transmembrane</keyword>
<dbReference type="PANTHER" id="PTHR38459:SF5">
    <property type="entry name" value="CELL WALL TEICHOIC ACID GLYCOSYLATION PROTEIN GTCA"/>
    <property type="match status" value="1"/>
</dbReference>
<evidence type="ECO:0000313" key="8">
    <source>
        <dbReference type="EMBL" id="MFC4651435.1"/>
    </source>
</evidence>
<dbReference type="PANTHER" id="PTHR38459">
    <property type="entry name" value="PROPHAGE BACTOPRENOL-LINKED GLUCOSE TRANSLOCASE HOMOLOG"/>
    <property type="match status" value="1"/>
</dbReference>
<dbReference type="EMBL" id="JBHSGD010000001">
    <property type="protein sequence ID" value="MFC4651435.1"/>
    <property type="molecule type" value="Genomic_DNA"/>
</dbReference>
<dbReference type="InterPro" id="IPR007267">
    <property type="entry name" value="GtrA_DPMS_TM"/>
</dbReference>
<comment type="similarity">
    <text evidence="2">Belongs to the GtrA family.</text>
</comment>
<feature type="transmembrane region" description="Helical" evidence="6">
    <location>
        <begin position="42"/>
        <end position="63"/>
    </location>
</feature>
<keyword evidence="4 6" id="KW-1133">Transmembrane helix</keyword>
<dbReference type="Pfam" id="PF04138">
    <property type="entry name" value="GtrA_DPMS_TM"/>
    <property type="match status" value="1"/>
</dbReference>
<feature type="transmembrane region" description="Helical" evidence="6">
    <location>
        <begin position="118"/>
        <end position="138"/>
    </location>
</feature>
<dbReference type="InterPro" id="IPR051401">
    <property type="entry name" value="GtrA_CellWall_Glycosyl"/>
</dbReference>
<protein>
    <submittedName>
        <fullName evidence="8">GtrA family protein</fullName>
    </submittedName>
</protein>
<keyword evidence="5 6" id="KW-0472">Membrane</keyword>
<feature type="domain" description="GtrA/DPMS transmembrane" evidence="7">
    <location>
        <begin position="14"/>
        <end position="144"/>
    </location>
</feature>
<reference evidence="9" key="1">
    <citation type="journal article" date="2019" name="Int. J. Syst. Evol. Microbiol.">
        <title>The Global Catalogue of Microorganisms (GCM) 10K type strain sequencing project: providing services to taxonomists for standard genome sequencing and annotation.</title>
        <authorList>
            <consortium name="The Broad Institute Genomics Platform"/>
            <consortium name="The Broad Institute Genome Sequencing Center for Infectious Disease"/>
            <person name="Wu L."/>
            <person name="Ma J."/>
        </authorList>
    </citation>
    <scope>NUCLEOTIDE SEQUENCE [LARGE SCALE GENOMIC DNA]</scope>
    <source>
        <strain evidence="9">CCUG 63287</strain>
    </source>
</reference>
<feature type="transmembrane region" description="Helical" evidence="6">
    <location>
        <begin position="75"/>
        <end position="98"/>
    </location>
</feature>
<comment type="subcellular location">
    <subcellularLocation>
        <location evidence="1">Membrane</location>
        <topology evidence="1">Multi-pass membrane protein</topology>
    </subcellularLocation>
</comment>
<keyword evidence="9" id="KW-1185">Reference proteome</keyword>
<name>A0ABV9J9V4_9LACT</name>
<organism evidence="8 9">
    <name type="scientific">Lactococcus nasutitermitis</name>
    <dbReference type="NCBI Taxonomy" id="1652957"/>
    <lineage>
        <taxon>Bacteria</taxon>
        <taxon>Bacillati</taxon>
        <taxon>Bacillota</taxon>
        <taxon>Bacilli</taxon>
        <taxon>Lactobacillales</taxon>
        <taxon>Streptococcaceae</taxon>
        <taxon>Lactococcus</taxon>
    </lineage>
</organism>
<evidence type="ECO:0000256" key="5">
    <source>
        <dbReference type="ARBA" id="ARBA00023136"/>
    </source>
</evidence>
<evidence type="ECO:0000256" key="2">
    <source>
        <dbReference type="ARBA" id="ARBA00009399"/>
    </source>
</evidence>
<evidence type="ECO:0000256" key="3">
    <source>
        <dbReference type="ARBA" id="ARBA00022692"/>
    </source>
</evidence>
<proteinExistence type="inferred from homology"/>
<evidence type="ECO:0000313" key="9">
    <source>
        <dbReference type="Proteomes" id="UP001595987"/>
    </source>
</evidence>
<feature type="transmembrane region" description="Helical" evidence="6">
    <location>
        <begin position="12"/>
        <end position="36"/>
    </location>
</feature>
<dbReference type="RefSeq" id="WP_213534432.1">
    <property type="nucleotide sequence ID" value="NZ_BOVQ01000003.1"/>
</dbReference>
<gene>
    <name evidence="8" type="ORF">ACFO26_00735</name>
</gene>
<dbReference type="Proteomes" id="UP001595987">
    <property type="component" value="Unassembled WGS sequence"/>
</dbReference>
<evidence type="ECO:0000256" key="4">
    <source>
        <dbReference type="ARBA" id="ARBA00022989"/>
    </source>
</evidence>
<evidence type="ECO:0000259" key="7">
    <source>
        <dbReference type="Pfam" id="PF04138"/>
    </source>
</evidence>
<comment type="caution">
    <text evidence="8">The sequence shown here is derived from an EMBL/GenBank/DDBJ whole genome shotgun (WGS) entry which is preliminary data.</text>
</comment>
<evidence type="ECO:0000256" key="6">
    <source>
        <dbReference type="SAM" id="Phobius"/>
    </source>
</evidence>
<evidence type="ECO:0000256" key="1">
    <source>
        <dbReference type="ARBA" id="ARBA00004141"/>
    </source>
</evidence>